<evidence type="ECO:0000313" key="1">
    <source>
        <dbReference type="EMBL" id="KAF0332989.1"/>
    </source>
</evidence>
<keyword evidence="2" id="KW-1185">Reference proteome</keyword>
<dbReference type="Proteomes" id="UP000439903">
    <property type="component" value="Unassembled WGS sequence"/>
</dbReference>
<comment type="caution">
    <text evidence="1">The sequence shown here is derived from an EMBL/GenBank/DDBJ whole genome shotgun (WGS) entry which is preliminary data.</text>
</comment>
<accession>A0A8H3WTW3</accession>
<evidence type="ECO:0000313" key="2">
    <source>
        <dbReference type="Proteomes" id="UP000439903"/>
    </source>
</evidence>
<sequence length="440" mass="51284">MNNVLTVKAGKNNDNWRKKINAKDILVISKKLEVEKLVKTDDKMMNKEDWETWAEKNDRNNERMRKVALYYKCKEWVRKIEEFWMGICKIKSIKNELAEGIIQVGSCSQMEVETDEHEVIDNYPRFARKACKILEWSMKSTKNNNSNDHRNSILCYWNRMGKNRNMTSIYCQRSIDRDQQDPAKYHALVQELFSEEKKPIQEPGGEINIIKSKEKNYKEVVDKINVLTEKEKFDCTFEVIYEAKCKVKKKEDKEVKVETELLVTYLKLAKVDYVNGIKDLEDGRFTSTKGLESFEAIDKSENNSIQPENQFKRPIVQNVNISIENNGSDKGRIVVGDNRMYEASIKKINGLPKSSQEVIQITKCSDKCQSNSKVIIVEVGNVKENVNIDADKNDHLFDPEGSIFPKMKEAKLEFKLTYQIQLPTLYDDIGSIYAWMYKIK</sequence>
<gene>
    <name evidence="1" type="ORF">F8M41_017760</name>
</gene>
<proteinExistence type="predicted"/>
<organism evidence="1 2">
    <name type="scientific">Gigaspora margarita</name>
    <dbReference type="NCBI Taxonomy" id="4874"/>
    <lineage>
        <taxon>Eukaryota</taxon>
        <taxon>Fungi</taxon>
        <taxon>Fungi incertae sedis</taxon>
        <taxon>Mucoromycota</taxon>
        <taxon>Glomeromycotina</taxon>
        <taxon>Glomeromycetes</taxon>
        <taxon>Diversisporales</taxon>
        <taxon>Gigasporaceae</taxon>
        <taxon>Gigaspora</taxon>
    </lineage>
</organism>
<dbReference type="OrthoDB" id="10604530at2759"/>
<dbReference type="AlphaFoldDB" id="A0A8H3WTW3"/>
<reference evidence="1 2" key="1">
    <citation type="journal article" date="2019" name="Environ. Microbiol.">
        <title>At the nexus of three kingdoms: the genome of the mycorrhizal fungus Gigaspora margarita provides insights into plant, endobacterial and fungal interactions.</title>
        <authorList>
            <person name="Venice F."/>
            <person name="Ghignone S."/>
            <person name="Salvioli di Fossalunga A."/>
            <person name="Amselem J."/>
            <person name="Novero M."/>
            <person name="Xianan X."/>
            <person name="Sedzielewska Toro K."/>
            <person name="Morin E."/>
            <person name="Lipzen A."/>
            <person name="Grigoriev I.V."/>
            <person name="Henrissat B."/>
            <person name="Martin F.M."/>
            <person name="Bonfante P."/>
        </authorList>
    </citation>
    <scope>NUCLEOTIDE SEQUENCE [LARGE SCALE GENOMIC DNA]</scope>
    <source>
        <strain evidence="1 2">BEG34</strain>
    </source>
</reference>
<dbReference type="EMBL" id="WTPW01004134">
    <property type="protein sequence ID" value="KAF0332989.1"/>
    <property type="molecule type" value="Genomic_DNA"/>
</dbReference>
<name>A0A8H3WTW3_GIGMA</name>
<protein>
    <submittedName>
        <fullName evidence="1">Uncharacterized protein</fullName>
    </submittedName>
</protein>